<dbReference type="EC" id="3.2.1.23" evidence="3"/>
<evidence type="ECO:0000313" key="12">
    <source>
        <dbReference type="EMBL" id="KAJ8452123.1"/>
    </source>
</evidence>
<evidence type="ECO:0000256" key="5">
    <source>
        <dbReference type="ARBA" id="ARBA00022801"/>
    </source>
</evidence>
<reference evidence="12" key="1">
    <citation type="submission" date="2022-04" db="EMBL/GenBank/DDBJ databases">
        <title>Carnegiea gigantea Genome sequencing and assembly v2.</title>
        <authorList>
            <person name="Copetti D."/>
            <person name="Sanderson M.J."/>
            <person name="Burquez A."/>
            <person name="Wojciechowski M.F."/>
        </authorList>
    </citation>
    <scope>NUCLEOTIDE SEQUENCE</scope>
    <source>
        <strain evidence="12">SGP5-SGP5p</strain>
        <tissue evidence="12">Aerial part</tissue>
    </source>
</reference>
<dbReference type="OrthoDB" id="1657402at2759"/>
<evidence type="ECO:0000256" key="2">
    <source>
        <dbReference type="ARBA" id="ARBA00009809"/>
    </source>
</evidence>
<comment type="similarity">
    <text evidence="2 7">Belongs to the glycosyl hydrolase 35 family.</text>
</comment>
<organism evidence="12 13">
    <name type="scientific">Carnegiea gigantea</name>
    <dbReference type="NCBI Taxonomy" id="171969"/>
    <lineage>
        <taxon>Eukaryota</taxon>
        <taxon>Viridiplantae</taxon>
        <taxon>Streptophyta</taxon>
        <taxon>Embryophyta</taxon>
        <taxon>Tracheophyta</taxon>
        <taxon>Spermatophyta</taxon>
        <taxon>Magnoliopsida</taxon>
        <taxon>eudicotyledons</taxon>
        <taxon>Gunneridae</taxon>
        <taxon>Pentapetalae</taxon>
        <taxon>Caryophyllales</taxon>
        <taxon>Cactineae</taxon>
        <taxon>Cactaceae</taxon>
        <taxon>Cactoideae</taxon>
        <taxon>Echinocereeae</taxon>
        <taxon>Carnegiea</taxon>
    </lineage>
</organism>
<dbReference type="Proteomes" id="UP001153076">
    <property type="component" value="Unassembled WGS sequence"/>
</dbReference>
<comment type="catalytic activity">
    <reaction evidence="1">
        <text>Hydrolysis of terminal non-reducing beta-D-galactose residues in beta-D-galactosides.</text>
        <dbReference type="EC" id="3.2.1.23"/>
    </reaction>
</comment>
<dbReference type="Pfam" id="PF01301">
    <property type="entry name" value="Glyco_hydro_35"/>
    <property type="match status" value="3"/>
</dbReference>
<dbReference type="PANTHER" id="PTHR23421">
    <property type="entry name" value="BETA-GALACTOSIDASE RELATED"/>
    <property type="match status" value="1"/>
</dbReference>
<dbReference type="Pfam" id="PF17834">
    <property type="entry name" value="GHD"/>
    <property type="match status" value="3"/>
</dbReference>
<comment type="caution">
    <text evidence="12">The sequence shown here is derived from an EMBL/GenBank/DDBJ whole genome shotgun (WGS) entry which is preliminary data.</text>
</comment>
<name>A0A9Q1KYY2_9CARY</name>
<dbReference type="SUPFAM" id="SSF49785">
    <property type="entry name" value="Galactose-binding domain-like"/>
    <property type="match status" value="6"/>
</dbReference>
<dbReference type="GO" id="GO:0005975">
    <property type="term" value="P:carbohydrate metabolic process"/>
    <property type="evidence" value="ECO:0007669"/>
    <property type="project" value="InterPro"/>
</dbReference>
<sequence length="1783" mass="199221">MWRRVDMIMSALLFFSLARSVLANVSYDYRAIKIDDKRRILLSGGIHYPRSTPEMWPDLIQKAKDSALDVIETYVFWNGHEPSPGKIENEYGPVEWEIKAPGRAYSHWAAQMAENTKAGVPWIMCKQDYDAPDNVIDTCNGFYCEGFVPKGKDKPKMWTEMWSGWYTQWGGPYVYRPAEDDAFAVARFFQNGGAFMNYYMFHGGTNFGNTAGRFVVTSYDYDSPIDEYGMPREPKYTHLTNLHKAIKKCETALVATDAKVTKLGDNQEAHEYSPSPQTCAAFLANYDPNFQVKVTYNGLPYDLPPWSISILPDCKTEVYNTAKVSVPGFQPKMTPVIHSFPWESYFDGVPTAENGAKFSEKGLHEQLSVTWDKSDYLCATLDANDLKNGDPTLTVMSAGHVLSVFINGEYQGNAYGSLDTPQLTFRQKVKMTAGVNKISLLSSTVGLANVGVHFERYEQGVLGPVTLEVVKEGKRDMSQWQWSYQVGLNGENTSLYTEAGSSAAKWGAVASKRPLTWYKTTFNAPEGNDPLALDMGSMGKGIMWINGQSIGRHWPANLAKGKCSQCHYAGQYSETKCLSDCDNPSQRWYHVPRSWLKPTGNLLVVFEEWGVSANVWYDYRAIKINDQRRILLSGGIHYPRSTPEMWPDLIQKARDAALDVIETYVFWNGHEPSPGKIENEYGPVEWEIGAPGKAYSHWAAQMAENTKAGVPWIMCKQDNDAPANVIDTCNGFYCEGFYPQGKDKPKMWTEMWSGWYTKWGGPYVYRPAQDVAFAVARFIQNGGAFMNYYMNAFGGLFQFHGGTNFGNTAGRFVVTSYDYDSAIDEYGIPREPKYTHLKNLHKAIKQCEPALVASDAKVTKLGDNQEAHVYWPNPQTCAAFLANYDPQWQVQVTYDGMPYDLPPWSISILPDCRTEVYNTAKVWAKSYHPKMTPVINSFSWESYFDGVPTADNGAKFTEKGLREQLGVTWDNSDYLCAILDAHDLKHGDPTLTVMSAGHVLSVFVNGQLQGHAYGSLETPQFTFSQKVKMTKGVNRISLLSSTVGLANVGVRFEKYNQGVLGPVTLDGVKEGKRDMSWWNWSYKTYFNAPEGNDPLALDMGSMGKGMMWINGQSIGRHWPANLGKGKCEQCHYAGMFTETKCLSDCDKPSQKWYHVPRSWLKPTGNLLVVFEEWGGSTNVSYDYRAIKINGQRRILLSGSIHYPRSTPEMWPDLIQKAKDSSLDVIESYVFWNGHEPSPGKIENEYGPVEWELGASGKPYAHWAAQMAENTHAGVPWIMCKQDYDVPDNVIDTCNAMYCEGFYPKGKDKPRMWTESWTGGAAAWGGRYIGRPAQDHAFAAARFIQNGGSFLNYYMFHGGTNFGNTAGRFVATSYDCDSPIDEYGMPREPKYTHLTNLHKAIKMCEPALVATDAKVTKLGDNQEVTVTYDGLSYDLPPLSISILPDCRTEVYNTAKVSAQSLDPKMTPVINSFSWESYFDGVPTGDHGANFTAKGLREQLSVTWDNSDYLWYITEYVSLSSFVTVILAADDLKNGDPTLTVMSAGHVLSVFVNGQLQGNAYGSTETQQLTFSQKVKMTAGVNRVSFLSATVGLANVGIHFENYNQGVLGPVTLEGVKEGKRDLSQSTWSYKIGMSGESLGLYTAAGSSAAKWGAVSEKQPLTWYKVKLGAVSEKQPLTWYKTTFNAPEGNDPLALDMGSMGKGIMWINGQSIGRHWPANLARGKCEQCPYAGMFTGTECLSNCDQPSQRWYHVPRSWLKPTGNLLVVFEEWGGDPKGISLVKRTV</sequence>
<evidence type="ECO:0000313" key="13">
    <source>
        <dbReference type="Proteomes" id="UP001153076"/>
    </source>
</evidence>
<feature type="domain" description="Beta-galactosidase galactose-binding" evidence="11">
    <location>
        <begin position="1082"/>
        <end position="1165"/>
    </location>
</feature>
<dbReference type="InterPro" id="IPR048913">
    <property type="entry name" value="BetaGal_gal-bd"/>
</dbReference>
<dbReference type="FunFam" id="2.60.120.260:FF:000142">
    <property type="entry name" value="Beta-galactosidase"/>
    <property type="match status" value="2"/>
</dbReference>
<dbReference type="SUPFAM" id="SSF51445">
    <property type="entry name" value="(Trans)glycosidases"/>
    <property type="match status" value="3"/>
</dbReference>
<dbReference type="Pfam" id="PF21467">
    <property type="entry name" value="BetaGal_gal-bd"/>
    <property type="match status" value="3"/>
</dbReference>
<feature type="domain" description="Beta-galactosidase beta-sandwich" evidence="10">
    <location>
        <begin position="269"/>
        <end position="324"/>
    </location>
</feature>
<proteinExistence type="inferred from homology"/>
<dbReference type="EMBL" id="JAKOGI010000006">
    <property type="protein sequence ID" value="KAJ8452123.1"/>
    <property type="molecule type" value="Genomic_DNA"/>
</dbReference>
<feature type="domain" description="Beta-galactosidase galactose-binding" evidence="11">
    <location>
        <begin position="1675"/>
        <end position="1761"/>
    </location>
</feature>
<dbReference type="Gene3D" id="3.20.20.80">
    <property type="entry name" value="Glycosidases"/>
    <property type="match status" value="6"/>
</dbReference>
<keyword evidence="13" id="KW-1185">Reference proteome</keyword>
<dbReference type="InterPro" id="IPR008979">
    <property type="entry name" value="Galactose-bd-like_sf"/>
</dbReference>
<dbReference type="InterPro" id="IPR031330">
    <property type="entry name" value="Gly_Hdrlase_35_cat"/>
</dbReference>
<feature type="domain" description="Glycoside hydrolase 35 catalytic" evidence="9">
    <location>
        <begin position="1241"/>
        <end position="1399"/>
    </location>
</feature>
<evidence type="ECO:0000256" key="8">
    <source>
        <dbReference type="SAM" id="SignalP"/>
    </source>
</evidence>
<accession>A0A9Q1KYY2</accession>
<feature type="domain" description="Glycoside hydrolase 35 catalytic" evidence="9">
    <location>
        <begin position="677"/>
        <end position="843"/>
    </location>
</feature>
<evidence type="ECO:0000256" key="4">
    <source>
        <dbReference type="ARBA" id="ARBA00022729"/>
    </source>
</evidence>
<evidence type="ECO:0000259" key="9">
    <source>
        <dbReference type="Pfam" id="PF01301"/>
    </source>
</evidence>
<feature type="chain" id="PRO_5040453037" description="beta-galactosidase" evidence="8">
    <location>
        <begin position="24"/>
        <end position="1783"/>
    </location>
</feature>
<evidence type="ECO:0000259" key="11">
    <source>
        <dbReference type="Pfam" id="PF21467"/>
    </source>
</evidence>
<dbReference type="Gene3D" id="2.60.120.260">
    <property type="entry name" value="Galactose-binding domain-like"/>
    <property type="match status" value="4"/>
</dbReference>
<keyword evidence="4 8" id="KW-0732">Signal</keyword>
<protein>
    <recommendedName>
        <fullName evidence="3">beta-galactosidase</fullName>
        <ecNumber evidence="3">3.2.1.23</ecNumber>
    </recommendedName>
</protein>
<feature type="domain" description="Beta-galactosidase beta-sandwich" evidence="10">
    <location>
        <begin position="866"/>
        <end position="922"/>
    </location>
</feature>
<dbReference type="InterPro" id="IPR041392">
    <property type="entry name" value="GHD"/>
</dbReference>
<feature type="domain" description="Beta-galactosidase beta-sandwich" evidence="10">
    <location>
        <begin position="1419"/>
        <end position="1455"/>
    </location>
</feature>
<keyword evidence="6" id="KW-0326">Glycosidase</keyword>
<evidence type="ECO:0000256" key="1">
    <source>
        <dbReference type="ARBA" id="ARBA00001412"/>
    </source>
</evidence>
<dbReference type="PRINTS" id="PR00742">
    <property type="entry name" value="GLHYDRLASE35"/>
</dbReference>
<evidence type="ECO:0000256" key="6">
    <source>
        <dbReference type="ARBA" id="ARBA00023295"/>
    </source>
</evidence>
<feature type="domain" description="Beta-galactosidase galactose-binding" evidence="11">
    <location>
        <begin position="515"/>
        <end position="601"/>
    </location>
</feature>
<feature type="signal peptide" evidence="8">
    <location>
        <begin position="1"/>
        <end position="23"/>
    </location>
</feature>
<keyword evidence="5" id="KW-0378">Hydrolase</keyword>
<dbReference type="InterPro" id="IPR001944">
    <property type="entry name" value="Glycoside_Hdrlase_35"/>
</dbReference>
<evidence type="ECO:0000256" key="7">
    <source>
        <dbReference type="RuleBase" id="RU003679"/>
    </source>
</evidence>
<evidence type="ECO:0000256" key="3">
    <source>
        <dbReference type="ARBA" id="ARBA00012756"/>
    </source>
</evidence>
<dbReference type="InterPro" id="IPR017853">
    <property type="entry name" value="GH"/>
</dbReference>
<dbReference type="GO" id="GO:0004565">
    <property type="term" value="F:beta-galactosidase activity"/>
    <property type="evidence" value="ECO:0007669"/>
    <property type="project" value="UniProtKB-EC"/>
</dbReference>
<feature type="domain" description="Glycoside hydrolase 35 catalytic" evidence="9">
    <location>
        <begin position="87"/>
        <end position="245"/>
    </location>
</feature>
<evidence type="ECO:0000259" key="10">
    <source>
        <dbReference type="Pfam" id="PF17834"/>
    </source>
</evidence>
<gene>
    <name evidence="12" type="ORF">Cgig2_016704</name>
</gene>